<feature type="transmembrane region" description="Helical" evidence="1">
    <location>
        <begin position="12"/>
        <end position="30"/>
    </location>
</feature>
<reference evidence="2" key="2">
    <citation type="submission" date="2015-02" db="UniProtKB">
        <authorList>
            <consortium name="EnsemblMetazoa"/>
        </authorList>
    </citation>
    <scope>IDENTIFICATION</scope>
</reference>
<dbReference type="Proteomes" id="UP000014500">
    <property type="component" value="Unassembled WGS sequence"/>
</dbReference>
<evidence type="ECO:0008006" key="4">
    <source>
        <dbReference type="Google" id="ProtNLM"/>
    </source>
</evidence>
<dbReference type="PANTHER" id="PTHR34923:SF1">
    <property type="entry name" value="SMALL INTEGRAL MEMBRANE PROTEIN 20"/>
    <property type="match status" value="1"/>
</dbReference>
<dbReference type="GO" id="GO:0005743">
    <property type="term" value="C:mitochondrial inner membrane"/>
    <property type="evidence" value="ECO:0007669"/>
    <property type="project" value="TreeGrafter"/>
</dbReference>
<organism evidence="2 3">
    <name type="scientific">Strigamia maritima</name>
    <name type="common">European centipede</name>
    <name type="synonym">Geophilus maritimus</name>
    <dbReference type="NCBI Taxonomy" id="126957"/>
    <lineage>
        <taxon>Eukaryota</taxon>
        <taxon>Metazoa</taxon>
        <taxon>Ecdysozoa</taxon>
        <taxon>Arthropoda</taxon>
        <taxon>Myriapoda</taxon>
        <taxon>Chilopoda</taxon>
        <taxon>Pleurostigmophora</taxon>
        <taxon>Geophilomorpha</taxon>
        <taxon>Linotaeniidae</taxon>
        <taxon>Strigamia</taxon>
    </lineage>
</organism>
<evidence type="ECO:0000313" key="3">
    <source>
        <dbReference type="Proteomes" id="UP000014500"/>
    </source>
</evidence>
<evidence type="ECO:0000313" key="2">
    <source>
        <dbReference type="EnsemblMetazoa" id="SMAR008327-PA"/>
    </source>
</evidence>
<dbReference type="HOGENOM" id="CLU_201387_0_0_1"/>
<keyword evidence="1" id="KW-1133">Transmembrane helix</keyword>
<dbReference type="AlphaFoldDB" id="T1J401"/>
<dbReference type="PhylomeDB" id="T1J401"/>
<dbReference type="PANTHER" id="PTHR34923">
    <property type="entry name" value="SMALL INTEGRAL MEMBRANE PROTEIN 20"/>
    <property type="match status" value="1"/>
</dbReference>
<dbReference type="GO" id="GO:0033617">
    <property type="term" value="P:mitochondrial respiratory chain complex IV assembly"/>
    <property type="evidence" value="ECO:0007669"/>
    <property type="project" value="InterPro"/>
</dbReference>
<dbReference type="EnsemblMetazoa" id="SMAR008327-RA">
    <property type="protein sequence ID" value="SMAR008327-PA"/>
    <property type="gene ID" value="SMAR008327"/>
</dbReference>
<accession>T1J401</accession>
<evidence type="ECO:0000256" key="1">
    <source>
        <dbReference type="SAM" id="Phobius"/>
    </source>
</evidence>
<dbReference type="EMBL" id="JH431832">
    <property type="status" value="NOT_ANNOTATED_CDS"/>
    <property type="molecule type" value="Genomic_DNA"/>
</dbReference>
<keyword evidence="1" id="KW-0472">Membrane</keyword>
<reference evidence="3" key="1">
    <citation type="submission" date="2011-05" db="EMBL/GenBank/DDBJ databases">
        <authorList>
            <person name="Richards S.R."/>
            <person name="Qu J."/>
            <person name="Jiang H."/>
            <person name="Jhangiani S.N."/>
            <person name="Agravi P."/>
            <person name="Goodspeed R."/>
            <person name="Gross S."/>
            <person name="Mandapat C."/>
            <person name="Jackson L."/>
            <person name="Mathew T."/>
            <person name="Pu L."/>
            <person name="Thornton R."/>
            <person name="Saada N."/>
            <person name="Wilczek-Boney K.B."/>
            <person name="Lee S."/>
            <person name="Kovar C."/>
            <person name="Wu Y."/>
            <person name="Scherer S.E."/>
            <person name="Worley K.C."/>
            <person name="Muzny D.M."/>
            <person name="Gibbs R."/>
        </authorList>
    </citation>
    <scope>NUCLEOTIDE SEQUENCE</scope>
    <source>
        <strain evidence="3">Brora</strain>
    </source>
</reference>
<protein>
    <recommendedName>
        <fullName evidence="4">Small integral membrane protein 20</fullName>
    </recommendedName>
</protein>
<name>T1J401_STRMM</name>
<dbReference type="STRING" id="126957.T1J401"/>
<keyword evidence="3" id="KW-1185">Reference proteome</keyword>
<keyword evidence="1" id="KW-0812">Transmembrane</keyword>
<dbReference type="InterPro" id="IPR027917">
    <property type="entry name" value="MITRAC7/Phoenixin"/>
</dbReference>
<dbReference type="Pfam" id="PF15061">
    <property type="entry name" value="MITRAC7_Phoenixin"/>
    <property type="match status" value="1"/>
</dbReference>
<dbReference type="eggNOG" id="ENOG502S83Z">
    <property type="taxonomic scope" value="Eukaryota"/>
</dbReference>
<sequence length="73" mass="8242">MTTIILKGWRYGVFIGTVVGAIGLTMYPIFVHPLLHIDDYKKHQAYTREGVNQEAIQPGGNVATESCFIMYHE</sequence>
<proteinExistence type="predicted"/>